<reference evidence="4 5" key="1">
    <citation type="submission" date="2016-10" db="EMBL/GenBank/DDBJ databases">
        <title>WGS of isloates from the oral cavity of healthy individuals.</title>
        <authorList>
            <person name="Sharma S."/>
            <person name="Pal V.K."/>
            <person name="Patil P.B."/>
            <person name="Korpole S."/>
            <person name="Grover V."/>
        </authorList>
    </citation>
    <scope>NUCLEOTIDE SEQUENCE [LARGE SCALE GENOMIC DNA]</scope>
    <source>
        <strain evidence="4 5">DISK12</strain>
    </source>
</reference>
<dbReference type="EMBL" id="JASOGN010000033">
    <property type="protein sequence ID" value="MDK6503160.1"/>
    <property type="molecule type" value="Genomic_DNA"/>
</dbReference>
<dbReference type="EMBL" id="JAVTXN010000042">
    <property type="protein sequence ID" value="MDT9610056.1"/>
    <property type="molecule type" value="Genomic_DNA"/>
</dbReference>
<evidence type="ECO:0000313" key="6">
    <source>
        <dbReference type="Proteomes" id="UP000460132"/>
    </source>
</evidence>
<reference evidence="2" key="4">
    <citation type="submission" date="2023-08" db="EMBL/GenBank/DDBJ databases">
        <title>Lactobacillus from the Female Urinary Tract.</title>
        <authorList>
            <person name="Stegman N."/>
            <person name="Jackson B."/>
            <person name="Steiling M."/>
            <person name="Sedano C."/>
            <person name="Wolfe A."/>
            <person name="Putonti C."/>
        </authorList>
    </citation>
    <scope>NUCLEOTIDE SEQUENCE</scope>
    <source>
        <strain evidence="2">UMB5661</strain>
    </source>
</reference>
<dbReference type="EMBL" id="MKXG01000400">
    <property type="protein sequence ID" value="PJZ10777.1"/>
    <property type="molecule type" value="Genomic_DNA"/>
</dbReference>
<dbReference type="Proteomes" id="UP000460132">
    <property type="component" value="Unassembled WGS sequence"/>
</dbReference>
<evidence type="ECO:0000313" key="1">
    <source>
        <dbReference type="EMBL" id="MDK6503160.1"/>
    </source>
</evidence>
<dbReference type="Proteomes" id="UP000231914">
    <property type="component" value="Unassembled WGS sequence"/>
</dbReference>
<organism evidence="3 6">
    <name type="scientific">Lactobacillus crispatus</name>
    <dbReference type="NCBI Taxonomy" id="47770"/>
    <lineage>
        <taxon>Bacteria</taxon>
        <taxon>Bacillati</taxon>
        <taxon>Bacillota</taxon>
        <taxon>Bacilli</taxon>
        <taxon>Lactobacillales</taxon>
        <taxon>Lactobacillaceae</taxon>
        <taxon>Lactobacillus</taxon>
    </lineage>
</organism>
<reference evidence="1" key="3">
    <citation type="submission" date="2023-05" db="EMBL/GenBank/DDBJ databases">
        <title>Cataloging the Phylogenetic Diversity of Human Bladder Bacteria.</title>
        <authorList>
            <person name="Du J."/>
        </authorList>
    </citation>
    <scope>NUCLEOTIDE SEQUENCE</scope>
    <source>
        <strain evidence="1">UMB9226</strain>
    </source>
</reference>
<evidence type="ECO:0000313" key="3">
    <source>
        <dbReference type="EMBL" id="MYN54678.1"/>
    </source>
</evidence>
<dbReference type="RefSeq" id="WP_100733240.1">
    <property type="nucleotide sequence ID" value="NZ_JAGSXU010000029.1"/>
</dbReference>
<accession>A0A2I1WH13</accession>
<dbReference type="Proteomes" id="UP001230300">
    <property type="component" value="Unassembled WGS sequence"/>
</dbReference>
<name>A0A2I1WH13_9LACO</name>
<dbReference type="Proteomes" id="UP001253287">
    <property type="component" value="Unassembled WGS sequence"/>
</dbReference>
<dbReference type="EMBL" id="WWFF01000020">
    <property type="protein sequence ID" value="MYN54678.1"/>
    <property type="molecule type" value="Genomic_DNA"/>
</dbReference>
<evidence type="ECO:0000313" key="5">
    <source>
        <dbReference type="Proteomes" id="UP000231914"/>
    </source>
</evidence>
<gene>
    <name evidence="4" type="ORF">BHU41_02130</name>
    <name evidence="3" type="ORF">GTK63_10410</name>
    <name evidence="1" type="ORF">QP235_08200</name>
    <name evidence="2" type="ORF">RON39_08005</name>
</gene>
<evidence type="ECO:0000313" key="4">
    <source>
        <dbReference type="EMBL" id="PJZ10777.1"/>
    </source>
</evidence>
<sequence>MNDWKLKLSNKLLAENKYNYSDFVEFIQNQGKKEEKSNFDLKNICEILEEQIEKEVCNFIKITSLINLNFDIHLRIIKKYGMPSYLVRSKTILIPNKFMFFRDSIKKCNNQIFWFFVYHEVSHALLDQNVPKIYENSKIRSLFSYLCEQYESVTLCIDKKELQLDINRVYKEFLPDLFAILMLREKFQNELIINWDKFYDSFSYFKTREEVKEIFTKDPHAPIEARLYISKKMTEMLLL</sequence>
<proteinExistence type="predicted"/>
<protein>
    <submittedName>
        <fullName evidence="3">Uncharacterized protein</fullName>
    </submittedName>
</protein>
<comment type="caution">
    <text evidence="3">The sequence shown here is derived from an EMBL/GenBank/DDBJ whole genome shotgun (WGS) entry which is preliminary data.</text>
</comment>
<evidence type="ECO:0000313" key="2">
    <source>
        <dbReference type="EMBL" id="MDT9610056.1"/>
    </source>
</evidence>
<reference evidence="3 6" key="2">
    <citation type="submission" date="2020-01" db="EMBL/GenBank/DDBJ databases">
        <title>Vaginal microbiome of pregnant Indian women: Insights into the genome of dominants Lactobacillus species.</title>
        <authorList>
            <person name="Das B."/>
            <person name="Mehta O."/>
            <person name="Ghosh T.S."/>
            <person name="Kothidar A."/>
            <person name="Gowtham M.R."/>
            <person name="Mitra R."/>
            <person name="Kshetrapal P."/>
            <person name="Wadhwa N."/>
            <person name="Thiruvengadam R."/>
            <person name="Nair G.B."/>
            <person name="Bhatnagar S."/>
            <person name="Pore S."/>
        </authorList>
    </citation>
    <scope>NUCLEOTIDE SEQUENCE [LARGE SCALE GENOMIC DNA]</scope>
    <source>
        <strain evidence="3 6">Indica2</strain>
    </source>
</reference>
<dbReference type="AlphaFoldDB" id="A0A2I1WH13"/>